<gene>
    <name evidence="1" type="ORF">J506_2759</name>
</gene>
<dbReference type="EMBL" id="JEXD01000026">
    <property type="protein sequence ID" value="EXC06250.1"/>
    <property type="molecule type" value="Genomic_DNA"/>
</dbReference>
<dbReference type="Proteomes" id="UP000021108">
    <property type="component" value="Unassembled WGS sequence"/>
</dbReference>
<proteinExistence type="predicted"/>
<evidence type="ECO:0000313" key="1">
    <source>
        <dbReference type="EMBL" id="EXC06250.1"/>
    </source>
</evidence>
<protein>
    <submittedName>
        <fullName evidence="1">Uncharacterized protein</fullName>
    </submittedName>
</protein>
<reference evidence="1 2" key="1">
    <citation type="submission" date="2014-02" db="EMBL/GenBank/DDBJ databases">
        <title>Comparative genomics and transcriptomics to identify genetic mechanisms underlying the emergence of carbapenem resistant Acinetobacter baumannii (CRAb).</title>
        <authorList>
            <person name="Harris A.D."/>
            <person name="Johnson K.J."/>
            <person name="George J."/>
            <person name="Shefchek K."/>
            <person name="Daugherty S.C."/>
            <person name="Parankush S."/>
            <person name="Sadzewicz L."/>
            <person name="Tallon L."/>
            <person name="Sengamalay N."/>
            <person name="Hazen T.H."/>
            <person name="Rasko D.A."/>
        </authorList>
    </citation>
    <scope>NUCLEOTIDE SEQUENCE [LARGE SCALE GENOMIC DNA]</scope>
    <source>
        <strain evidence="1 2">625974</strain>
    </source>
</reference>
<evidence type="ECO:0000313" key="2">
    <source>
        <dbReference type="Proteomes" id="UP000021108"/>
    </source>
</evidence>
<dbReference type="AlphaFoldDB" id="A0A009Q8R0"/>
<organism evidence="1 2">
    <name type="scientific">Acinetobacter baumannii 625974</name>
    <dbReference type="NCBI Taxonomy" id="1310607"/>
    <lineage>
        <taxon>Bacteria</taxon>
        <taxon>Pseudomonadati</taxon>
        <taxon>Pseudomonadota</taxon>
        <taxon>Gammaproteobacteria</taxon>
        <taxon>Moraxellales</taxon>
        <taxon>Moraxellaceae</taxon>
        <taxon>Acinetobacter</taxon>
        <taxon>Acinetobacter calcoaceticus/baumannii complex</taxon>
    </lineage>
</organism>
<accession>A0A009Q8R0</accession>
<comment type="caution">
    <text evidence="1">The sequence shown here is derived from an EMBL/GenBank/DDBJ whole genome shotgun (WGS) entry which is preliminary data.</text>
</comment>
<dbReference type="RefSeq" id="WP_265596435.1">
    <property type="nucleotide sequence ID" value="NZ_JEXD01000026.1"/>
</dbReference>
<name>A0A009Q8R0_ACIBA</name>
<sequence length="40" mass="4396">MKFSCELPSGAGNKSCDPFIQQTQDNDVLTPDQSVGFFNE</sequence>
<dbReference type="PATRIC" id="fig|1310607.3.peg.2669"/>